<evidence type="ECO:0000313" key="1">
    <source>
        <dbReference type="EMBL" id="SFB10155.1"/>
    </source>
</evidence>
<dbReference type="RefSeq" id="WP_256211581.1">
    <property type="nucleotide sequence ID" value="NZ_FOJX01000011.1"/>
</dbReference>
<dbReference type="EMBL" id="FOJX01000011">
    <property type="protein sequence ID" value="SFB10155.1"/>
    <property type="molecule type" value="Genomic_DNA"/>
</dbReference>
<gene>
    <name evidence="1" type="ORF">SAMN05216587_11138</name>
</gene>
<organism evidence="1 2">
    <name type="scientific">Selenomonas ruminantium</name>
    <dbReference type="NCBI Taxonomy" id="971"/>
    <lineage>
        <taxon>Bacteria</taxon>
        <taxon>Bacillati</taxon>
        <taxon>Bacillota</taxon>
        <taxon>Negativicutes</taxon>
        <taxon>Selenomonadales</taxon>
        <taxon>Selenomonadaceae</taxon>
        <taxon>Selenomonas</taxon>
    </lineage>
</organism>
<name>A0A1I0Y9U0_SELRU</name>
<protein>
    <submittedName>
        <fullName evidence="1">Uncharacterized protein</fullName>
    </submittedName>
</protein>
<sequence>MMEKWEKEHAQDVIEKMVEHYLYYYPKYKVEAAGYEAKIEGYIQGIAFADQEFSKKMKLHSFTLMYRGLKRRYEK</sequence>
<dbReference type="AlphaFoldDB" id="A0A1I0Y9U0"/>
<accession>A0A1I0Y9U0</accession>
<dbReference type="Proteomes" id="UP000183843">
    <property type="component" value="Unassembled WGS sequence"/>
</dbReference>
<reference evidence="1 2" key="1">
    <citation type="submission" date="2016-10" db="EMBL/GenBank/DDBJ databases">
        <authorList>
            <person name="de Groot N.N."/>
        </authorList>
    </citation>
    <scope>NUCLEOTIDE SEQUENCE [LARGE SCALE GENOMIC DNA]</scope>
    <source>
        <strain evidence="1 2">L14</strain>
    </source>
</reference>
<evidence type="ECO:0000313" key="2">
    <source>
        <dbReference type="Proteomes" id="UP000183843"/>
    </source>
</evidence>
<proteinExistence type="predicted"/>